<dbReference type="EMBL" id="JAGSOY010000067">
    <property type="protein sequence ID" value="MBU2713233.1"/>
    <property type="molecule type" value="Genomic_DNA"/>
</dbReference>
<comment type="caution">
    <text evidence="2">The sequence shown here is derived from an EMBL/GenBank/DDBJ whole genome shotgun (WGS) entry which is preliminary data.</text>
</comment>
<reference evidence="2 3" key="1">
    <citation type="submission" date="2021-04" db="EMBL/GenBank/DDBJ databases">
        <authorList>
            <person name="Pira H."/>
            <person name="Risdian C."/>
            <person name="Wink J."/>
        </authorList>
    </citation>
    <scope>NUCLEOTIDE SEQUENCE [LARGE SCALE GENOMIC DNA]</scope>
    <source>
        <strain evidence="2 3">WH53</strain>
    </source>
</reference>
<sequence>MRQQTNQQVENATLPNLFWSAVLWVIVMLLSGCMPSDIASETQRYFKDIGIIDNHEQQRTSNWVLPNNARIVVIANKSPPVDHHQPDYAKRFALATTAAFKRYFPYTHLATKELQFTKAQQEARKQHANYLIFTQLLFVDDQVGNWIEWEETEDIRQVGRDQVRGQISIVELGSGQIVDTVEVLGQSGRLTFFNDKPDELFEAPLISLARSLSAPIPKGTY</sequence>
<dbReference type="InterPro" id="IPR032248">
    <property type="entry name" value="DUF4823"/>
</dbReference>
<evidence type="ECO:0000256" key="1">
    <source>
        <dbReference type="SAM" id="Phobius"/>
    </source>
</evidence>
<dbReference type="PROSITE" id="PS51257">
    <property type="entry name" value="PROKAR_LIPOPROTEIN"/>
    <property type="match status" value="1"/>
</dbReference>
<keyword evidence="1" id="KW-0812">Transmembrane</keyword>
<evidence type="ECO:0000313" key="2">
    <source>
        <dbReference type="EMBL" id="MBU2713233.1"/>
    </source>
</evidence>
<keyword evidence="1" id="KW-0472">Membrane</keyword>
<name>A0ABS5ZH79_9GAMM</name>
<feature type="transmembrane region" description="Helical" evidence="1">
    <location>
        <begin position="17"/>
        <end position="34"/>
    </location>
</feature>
<dbReference type="Proteomes" id="UP000690515">
    <property type="component" value="Unassembled WGS sequence"/>
</dbReference>
<evidence type="ECO:0000313" key="3">
    <source>
        <dbReference type="Proteomes" id="UP000690515"/>
    </source>
</evidence>
<proteinExistence type="predicted"/>
<gene>
    <name evidence="2" type="ORF">KCG35_19375</name>
</gene>
<organism evidence="2 3">
    <name type="scientific">Zooshikella harenae</name>
    <dbReference type="NCBI Taxonomy" id="2827238"/>
    <lineage>
        <taxon>Bacteria</taxon>
        <taxon>Pseudomonadati</taxon>
        <taxon>Pseudomonadota</taxon>
        <taxon>Gammaproteobacteria</taxon>
        <taxon>Oceanospirillales</taxon>
        <taxon>Zooshikellaceae</taxon>
        <taxon>Zooshikella</taxon>
    </lineage>
</organism>
<dbReference type="RefSeq" id="WP_215821521.1">
    <property type="nucleotide sequence ID" value="NZ_JAGSOY010000067.1"/>
</dbReference>
<dbReference type="Pfam" id="PF16105">
    <property type="entry name" value="DUF4823"/>
    <property type="match status" value="1"/>
</dbReference>
<keyword evidence="3" id="KW-1185">Reference proteome</keyword>
<protein>
    <submittedName>
        <fullName evidence="2">DUF4823 domain-containing protein</fullName>
    </submittedName>
</protein>
<keyword evidence="1" id="KW-1133">Transmembrane helix</keyword>
<accession>A0ABS5ZH79</accession>